<dbReference type="InterPro" id="IPR040701">
    <property type="entry name" value="Bact_RF_family2"/>
</dbReference>
<evidence type="ECO:0000313" key="2">
    <source>
        <dbReference type="Proteomes" id="UP000694257"/>
    </source>
</evidence>
<keyword evidence="2" id="KW-1185">Reference proteome</keyword>
<reference evidence="1 2" key="1">
    <citation type="submission" date="2021-07" db="EMBL/GenBank/DDBJ databases">
        <title>Whole Genome Sequence of Nocardia Iowensis.</title>
        <authorList>
            <person name="Lamm A."/>
            <person name="Collins-Fairclough A.M."/>
            <person name="Bunk B."/>
            <person name="Sproer C."/>
        </authorList>
    </citation>
    <scope>NUCLEOTIDE SEQUENCE [LARGE SCALE GENOMIC DNA]</scope>
    <source>
        <strain evidence="1 2">NRRL 5646</strain>
    </source>
</reference>
<proteinExistence type="predicted"/>
<dbReference type="Proteomes" id="UP000694257">
    <property type="component" value="Chromosome"/>
</dbReference>
<protein>
    <recommendedName>
        <fullName evidence="3">Peptide chain release factor 1</fullName>
    </recommendedName>
</protein>
<organism evidence="1 2">
    <name type="scientific">Nocardia iowensis</name>
    <dbReference type="NCBI Taxonomy" id="204891"/>
    <lineage>
        <taxon>Bacteria</taxon>
        <taxon>Bacillati</taxon>
        <taxon>Actinomycetota</taxon>
        <taxon>Actinomycetes</taxon>
        <taxon>Mycobacteriales</taxon>
        <taxon>Nocardiaceae</taxon>
        <taxon>Nocardia</taxon>
    </lineage>
</organism>
<evidence type="ECO:0008006" key="3">
    <source>
        <dbReference type="Google" id="ProtNLM"/>
    </source>
</evidence>
<gene>
    <name evidence="1" type="ORF">KV110_15140</name>
</gene>
<dbReference type="EMBL" id="CP078145">
    <property type="protein sequence ID" value="QXN94271.1"/>
    <property type="molecule type" value="Genomic_DNA"/>
</dbReference>
<evidence type="ECO:0000313" key="1">
    <source>
        <dbReference type="EMBL" id="QXN94271.1"/>
    </source>
</evidence>
<dbReference type="RefSeq" id="WP_218476766.1">
    <property type="nucleotide sequence ID" value="NZ_BAABJN010000018.1"/>
</dbReference>
<sequence>MNSTKIRDIVERDGPFASLYIDASHNTEDAAHQHELRWRAIKEQLSTAGADRTTVGLLEDALLATPPVPGRCGRVLIADRETLLADEVLPEVPPRDIVRVARLPYVLPLLEQAARQVAHVVALVDRRGSDIYAVDSSNAVVGETVQGEGHPLHKIRHGGGWSAWSIQHRVDEKIRRNIDEVAREVTRLAEQVRARVIIIGGEVTSRAALADALPAHGAEVVQVEAGARAAGADQTEFDEQVYAIVSEQAEQEQHSVLEKFATESGRPEGLAVAGLAATTAALAEANVDQLLINEAALGDRLVQTEPAPIHPVDEVQVAAGDTRAASICRADEALPVAALNCGAAITPVDEAGAIPEGVGALLRHR</sequence>
<accession>A0ABX8RYB0</accession>
<dbReference type="Pfam" id="PF18844">
    <property type="entry name" value="baeRF_family2"/>
    <property type="match status" value="1"/>
</dbReference>
<name>A0ABX8RYB0_NOCIO</name>